<name>A0A1X7ACI2_9RHOB</name>
<dbReference type="InterPro" id="IPR036388">
    <property type="entry name" value="WH-like_DNA-bd_sf"/>
</dbReference>
<dbReference type="InterPro" id="IPR002577">
    <property type="entry name" value="HTH_HxlR"/>
</dbReference>
<gene>
    <name evidence="5" type="ORF">RUM8411_04203</name>
</gene>
<dbReference type="SUPFAM" id="SSF46785">
    <property type="entry name" value="Winged helix' DNA-binding domain"/>
    <property type="match status" value="2"/>
</dbReference>
<dbReference type="Pfam" id="PF01638">
    <property type="entry name" value="HxlR"/>
    <property type="match status" value="1"/>
</dbReference>
<dbReference type="RefSeq" id="WP_085824649.1">
    <property type="nucleotide sequence ID" value="NZ_FWFP01000016.1"/>
</dbReference>
<dbReference type="PANTHER" id="PTHR33204">
    <property type="entry name" value="TRANSCRIPTIONAL REGULATOR, MARR FAMILY"/>
    <property type="match status" value="1"/>
</dbReference>
<evidence type="ECO:0000313" key="5">
    <source>
        <dbReference type="EMBL" id="SLN75463.1"/>
    </source>
</evidence>
<accession>A0A1X7ACI2</accession>
<keyword evidence="2" id="KW-0238">DNA-binding</keyword>
<evidence type="ECO:0000256" key="1">
    <source>
        <dbReference type="ARBA" id="ARBA00023015"/>
    </source>
</evidence>
<dbReference type="Proteomes" id="UP000193778">
    <property type="component" value="Unassembled WGS sequence"/>
</dbReference>
<evidence type="ECO:0000256" key="3">
    <source>
        <dbReference type="ARBA" id="ARBA00023163"/>
    </source>
</evidence>
<keyword evidence="6" id="KW-1185">Reference proteome</keyword>
<proteinExistence type="predicted"/>
<dbReference type="GO" id="GO:0003677">
    <property type="term" value="F:DNA binding"/>
    <property type="evidence" value="ECO:0007669"/>
    <property type="project" value="UniProtKB-KW"/>
</dbReference>
<dbReference type="AlphaFoldDB" id="A0A1X7ACI2"/>
<evidence type="ECO:0000259" key="4">
    <source>
        <dbReference type="Pfam" id="PF01638"/>
    </source>
</evidence>
<keyword evidence="3" id="KW-0804">Transcription</keyword>
<reference evidence="6" key="1">
    <citation type="submission" date="2017-03" db="EMBL/GenBank/DDBJ databases">
        <authorList>
            <person name="Rodrigo-Torres L."/>
            <person name="Arahal R.D."/>
            <person name="Lucena T."/>
        </authorList>
    </citation>
    <scope>NUCLEOTIDE SEQUENCE [LARGE SCALE GENOMIC DNA]</scope>
    <source>
        <strain evidence="6">CECT 8411</strain>
    </source>
</reference>
<dbReference type="InterPro" id="IPR036390">
    <property type="entry name" value="WH_DNA-bd_sf"/>
</dbReference>
<organism evidence="5 6">
    <name type="scientific">Ruegeria meonggei</name>
    <dbReference type="NCBI Taxonomy" id="1446476"/>
    <lineage>
        <taxon>Bacteria</taxon>
        <taxon>Pseudomonadati</taxon>
        <taxon>Pseudomonadota</taxon>
        <taxon>Alphaproteobacteria</taxon>
        <taxon>Rhodobacterales</taxon>
        <taxon>Roseobacteraceae</taxon>
        <taxon>Ruegeria</taxon>
    </lineage>
</organism>
<dbReference type="EMBL" id="FWFP01000016">
    <property type="protein sequence ID" value="SLN75463.1"/>
    <property type="molecule type" value="Genomic_DNA"/>
</dbReference>
<feature type="domain" description="HTH hxlR-type" evidence="4">
    <location>
        <begin position="102"/>
        <end position="172"/>
    </location>
</feature>
<dbReference type="PANTHER" id="PTHR33204:SF18">
    <property type="entry name" value="TRANSCRIPTIONAL REGULATORY PROTEIN"/>
    <property type="match status" value="1"/>
</dbReference>
<dbReference type="OrthoDB" id="7351781at2"/>
<evidence type="ECO:0000256" key="2">
    <source>
        <dbReference type="ARBA" id="ARBA00023125"/>
    </source>
</evidence>
<evidence type="ECO:0000313" key="6">
    <source>
        <dbReference type="Proteomes" id="UP000193778"/>
    </source>
</evidence>
<dbReference type="Gene3D" id="1.10.10.10">
    <property type="entry name" value="Winged helix-like DNA-binding domain superfamily/Winged helix DNA-binding domain"/>
    <property type="match status" value="2"/>
</dbReference>
<sequence>MDIKSLVKLTSRAWSLNILAALHEGVPGRQAPLLAATCAGRTSFSASLDHLIKMGLLEKNPGHGHPLRPEFRLTPSGALAAETASRITTAVPNDTQFALLRRSWTVPVLALTQTPRRFSEIRSGLVPITDRALSKSLHQLEDIEWLKRDIDVSRRVPHPTYRAVNTGIEVTRAVALAI</sequence>
<protein>
    <submittedName>
        <fullName evidence="5">HxlR-like helix-turn-helix</fullName>
    </submittedName>
</protein>
<keyword evidence="1" id="KW-0805">Transcription regulation</keyword>